<dbReference type="AlphaFoldDB" id="A0A0S4TU66"/>
<dbReference type="EMBL" id="LN899819">
    <property type="protein sequence ID" value="CUV13365.1"/>
    <property type="molecule type" value="Genomic_DNA"/>
</dbReference>
<name>A0A0S4TU66_RALSL</name>
<evidence type="ECO:0000313" key="1">
    <source>
        <dbReference type="EMBL" id="CUV13365.1"/>
    </source>
</evidence>
<accession>A0A0S4TU66</accession>
<sequence>MTLGKPDRLRPRWRHWWAVIPGRRQGDRWLNLIGTGSVVWARSRCHYWRGRHSIAL</sequence>
<reference evidence="1" key="1">
    <citation type="submission" date="2015-10" db="EMBL/GenBank/DDBJ databases">
        <authorList>
            <person name="Gilbert D.G."/>
        </authorList>
    </citation>
    <scope>NUCLEOTIDE SEQUENCE</scope>
    <source>
        <strain evidence="1">Phyl III-seqv23</strain>
    </source>
</reference>
<gene>
    <name evidence="1" type="ORF">RUN39_v1_570068</name>
</gene>
<organism evidence="1">
    <name type="scientific">Ralstonia solanacearum</name>
    <name type="common">Pseudomonas solanacearum</name>
    <dbReference type="NCBI Taxonomy" id="305"/>
    <lineage>
        <taxon>Bacteria</taxon>
        <taxon>Pseudomonadati</taxon>
        <taxon>Pseudomonadota</taxon>
        <taxon>Betaproteobacteria</taxon>
        <taxon>Burkholderiales</taxon>
        <taxon>Burkholderiaceae</taxon>
        <taxon>Ralstonia</taxon>
        <taxon>Ralstonia solanacearum species complex</taxon>
    </lineage>
</organism>
<protein>
    <submittedName>
        <fullName evidence="1">Uncharacterized protein</fullName>
    </submittedName>
</protein>
<proteinExistence type="predicted"/>